<dbReference type="PANTHER" id="PTHR46728">
    <property type="entry name" value="AN1-TYPE ZINC FINGER PROTEIN 4"/>
    <property type="match status" value="1"/>
</dbReference>
<dbReference type="InterPro" id="IPR019956">
    <property type="entry name" value="Ubiquitin_dom"/>
</dbReference>
<dbReference type="OrthoDB" id="756206at2759"/>
<dbReference type="InterPro" id="IPR000058">
    <property type="entry name" value="Znf_AN1"/>
</dbReference>
<evidence type="ECO:0000256" key="3">
    <source>
        <dbReference type="ARBA" id="ARBA00022833"/>
    </source>
</evidence>
<evidence type="ECO:0000259" key="6">
    <source>
        <dbReference type="PROSITE" id="PS50053"/>
    </source>
</evidence>
<feature type="domain" description="Ubiquitin-like" evidence="6">
    <location>
        <begin position="28"/>
        <end position="103"/>
    </location>
</feature>
<keyword evidence="3" id="KW-0862">Zinc</keyword>
<feature type="compositionally biased region" description="Polar residues" evidence="5">
    <location>
        <begin position="338"/>
        <end position="360"/>
    </location>
</feature>
<comment type="caution">
    <text evidence="8">The sequence shown here is derived from an EMBL/GenBank/DDBJ whole genome shotgun (WGS) entry which is preliminary data.</text>
</comment>
<dbReference type="PROSITE" id="PS51039">
    <property type="entry name" value="ZF_AN1"/>
    <property type="match status" value="1"/>
</dbReference>
<evidence type="ECO:0000259" key="7">
    <source>
        <dbReference type="PROSITE" id="PS51039"/>
    </source>
</evidence>
<feature type="compositionally biased region" description="Basic and acidic residues" evidence="5">
    <location>
        <begin position="417"/>
        <end position="429"/>
    </location>
</feature>
<dbReference type="InterPro" id="IPR000626">
    <property type="entry name" value="Ubiquitin-like_dom"/>
</dbReference>
<sequence>MANKKEPPFFNEDNLGPFHYKLPFYENMELFIETLTGTCFELRVSPFETVISVKAKIQRLEGIPVSQQHLIWNNMELKDDYCLNDYNISEGCTLKLVLAMRGGPINTRRVPVEDPIREMAEYMDPSRDEIWEKGPSNKQVTFLVYREGDQLNFFRVVDRGDGTLTPLSESLSGGSVYNLYADDEDETEASPSGQQIIENSITMNKMKLLKAKMENMNLSKKPKKTVKVKPRPPVAPRPSSSSVAAAARHKFLRVLPHIGQSCLPPPGNSYPSESSQNALSALATLATAGRAMPSTTNDFLKEDDTWQSTSWSQSVSGIRLPPKISRVELENAKLPANNILTPPSSLPANSEKSSENVTSTNEKDSILYANLTNLEPYGTEEKRLPETDAFALLTEASTTEQYSEIYDIGKVNPEPGVTDRDEESKVVEQHRKPISKVLSTAAMEAGLLSTHELSPQKNTLLSPLRYSAQVAHHSPLKPQTQPKCFEIGNMRSAASPNMLRSLEVHSIADSSFSRTTRFRGMKVDSLGKRPDVISNAEARDITDMANKASKEPASPVNNLGFLTSLSRSASRENSQNSCGLSRFRTSSIALPTNLQCFQEESFRKMALPNEAAEYILSSHGLGMNGSVAAVGKRVAGEATHLPPVNGSIQAKKKITKHCFLCGKKTGLATSYECRCGNNFCATHRYAETHACTYDYKSAGRRYLQETNPVVSAPKLPKI</sequence>
<organism evidence="8 9">
    <name type="scientific">Eudromia elegans</name>
    <name type="common">Elegant crested-tinamou</name>
    <dbReference type="NCBI Taxonomy" id="8805"/>
    <lineage>
        <taxon>Eukaryota</taxon>
        <taxon>Metazoa</taxon>
        <taxon>Chordata</taxon>
        <taxon>Craniata</taxon>
        <taxon>Vertebrata</taxon>
        <taxon>Euteleostomi</taxon>
        <taxon>Archelosauria</taxon>
        <taxon>Archosauria</taxon>
        <taxon>Dinosauria</taxon>
        <taxon>Saurischia</taxon>
        <taxon>Theropoda</taxon>
        <taxon>Coelurosauria</taxon>
        <taxon>Aves</taxon>
        <taxon>Palaeognathae</taxon>
        <taxon>Tinamiformes</taxon>
        <taxon>Tinamidae</taxon>
        <taxon>Eudromia</taxon>
    </lineage>
</organism>
<gene>
    <name evidence="8" type="primary">Zfand4</name>
    <name evidence="8" type="ORF">EUDELE_R07031</name>
</gene>
<keyword evidence="1" id="KW-0479">Metal-binding</keyword>
<dbReference type="SUPFAM" id="SSF54236">
    <property type="entry name" value="Ubiquitin-like"/>
    <property type="match status" value="1"/>
</dbReference>
<dbReference type="InterPro" id="IPR029071">
    <property type="entry name" value="Ubiquitin-like_domsf"/>
</dbReference>
<dbReference type="Pfam" id="PF01428">
    <property type="entry name" value="zf-AN1"/>
    <property type="match status" value="1"/>
</dbReference>
<dbReference type="SUPFAM" id="SSF118310">
    <property type="entry name" value="AN1-like Zinc finger"/>
    <property type="match status" value="1"/>
</dbReference>
<dbReference type="InterPro" id="IPR035896">
    <property type="entry name" value="AN1-like_Znf"/>
</dbReference>
<dbReference type="SMART" id="SM00154">
    <property type="entry name" value="ZnF_AN1"/>
    <property type="match status" value="1"/>
</dbReference>
<dbReference type="PROSITE" id="PS50053">
    <property type="entry name" value="UBIQUITIN_2"/>
    <property type="match status" value="1"/>
</dbReference>
<reference evidence="8 9" key="1">
    <citation type="submission" date="2019-09" db="EMBL/GenBank/DDBJ databases">
        <title>Bird 10,000 Genomes (B10K) Project - Family phase.</title>
        <authorList>
            <person name="Zhang G."/>
        </authorList>
    </citation>
    <scope>NUCLEOTIDE SEQUENCE [LARGE SCALE GENOMIC DNA]</scope>
    <source>
        <strain evidence="8">B10K-LSUMZ-16893</strain>
    </source>
</reference>
<dbReference type="CDD" id="cd01802">
    <property type="entry name" value="Ubl_ZFAND4"/>
    <property type="match status" value="1"/>
</dbReference>
<dbReference type="Pfam" id="PF00240">
    <property type="entry name" value="ubiquitin"/>
    <property type="match status" value="1"/>
</dbReference>
<dbReference type="SMART" id="SM00213">
    <property type="entry name" value="UBQ"/>
    <property type="match status" value="1"/>
</dbReference>
<dbReference type="AlphaFoldDB" id="A0A7K7V1U6"/>
<feature type="compositionally biased region" description="Basic residues" evidence="5">
    <location>
        <begin position="221"/>
        <end position="230"/>
    </location>
</feature>
<accession>A0A7K7V1U6</accession>
<dbReference type="PANTHER" id="PTHR46728:SF1">
    <property type="entry name" value="AN1-TYPE ZINC FINGER PROTEIN 4"/>
    <property type="match status" value="1"/>
</dbReference>
<evidence type="ECO:0000313" key="9">
    <source>
        <dbReference type="Proteomes" id="UP000533954"/>
    </source>
</evidence>
<evidence type="ECO:0000256" key="2">
    <source>
        <dbReference type="ARBA" id="ARBA00022771"/>
    </source>
</evidence>
<evidence type="ECO:0000256" key="4">
    <source>
        <dbReference type="PROSITE-ProRule" id="PRU00449"/>
    </source>
</evidence>
<dbReference type="Gene3D" id="3.10.20.90">
    <property type="entry name" value="Phosphatidylinositol 3-kinase Catalytic Subunit, Chain A, domain 1"/>
    <property type="match status" value="1"/>
</dbReference>
<feature type="domain" description="AN1-type" evidence="7">
    <location>
        <begin position="652"/>
        <end position="699"/>
    </location>
</feature>
<feature type="region of interest" description="Disordered" evidence="5">
    <location>
        <begin position="409"/>
        <end position="429"/>
    </location>
</feature>
<name>A0A7K7V1U6_EUDEL</name>
<evidence type="ECO:0000256" key="5">
    <source>
        <dbReference type="SAM" id="MobiDB-lite"/>
    </source>
</evidence>
<keyword evidence="2 4" id="KW-0863">Zinc-finger</keyword>
<evidence type="ECO:0000313" key="8">
    <source>
        <dbReference type="EMBL" id="NXA34472.1"/>
    </source>
</evidence>
<dbReference type="PRINTS" id="PR00348">
    <property type="entry name" value="UBIQUITIN"/>
</dbReference>
<feature type="region of interest" description="Disordered" evidence="5">
    <location>
        <begin position="221"/>
        <end position="243"/>
    </location>
</feature>
<keyword evidence="9" id="KW-1185">Reference proteome</keyword>
<feature type="non-terminal residue" evidence="8">
    <location>
        <position position="1"/>
    </location>
</feature>
<feature type="region of interest" description="Disordered" evidence="5">
    <location>
        <begin position="337"/>
        <end position="361"/>
    </location>
</feature>
<dbReference type="GO" id="GO:0008270">
    <property type="term" value="F:zinc ion binding"/>
    <property type="evidence" value="ECO:0007669"/>
    <property type="project" value="UniProtKB-KW"/>
</dbReference>
<dbReference type="Proteomes" id="UP000533954">
    <property type="component" value="Unassembled WGS sequence"/>
</dbReference>
<feature type="non-terminal residue" evidence="8">
    <location>
        <position position="718"/>
    </location>
</feature>
<evidence type="ECO:0000256" key="1">
    <source>
        <dbReference type="ARBA" id="ARBA00022723"/>
    </source>
</evidence>
<dbReference type="InterPro" id="IPR053061">
    <property type="entry name" value="AN1-type_zinc_finger"/>
</dbReference>
<proteinExistence type="predicted"/>
<dbReference type="EMBL" id="VZSX01000028">
    <property type="protein sequence ID" value="NXA34472.1"/>
    <property type="molecule type" value="Genomic_DNA"/>
</dbReference>
<dbReference type="Gene3D" id="4.10.1110.10">
    <property type="entry name" value="AN1-like Zinc finger"/>
    <property type="match status" value="1"/>
</dbReference>
<protein>
    <submittedName>
        <fullName evidence="8">ZFAN4 protein</fullName>
    </submittedName>
</protein>